<evidence type="ECO:0000256" key="2">
    <source>
        <dbReference type="ARBA" id="ARBA00006675"/>
    </source>
</evidence>
<evidence type="ECO:0000256" key="6">
    <source>
        <dbReference type="ARBA" id="ARBA00022692"/>
    </source>
</evidence>
<gene>
    <name evidence="15" type="ORF">WJX73_006729</name>
</gene>
<dbReference type="EMBL" id="JALJOQ010000157">
    <property type="protein sequence ID" value="KAK9792955.1"/>
    <property type="molecule type" value="Genomic_DNA"/>
</dbReference>
<dbReference type="PANTHER" id="PTHR31201:SF1">
    <property type="entry name" value="GLYCEROPHOSPHOCHOLINE ACYLTRANSFERASE 1"/>
    <property type="match status" value="1"/>
</dbReference>
<dbReference type="PANTHER" id="PTHR31201">
    <property type="entry name" value="OS01G0585100 PROTEIN"/>
    <property type="match status" value="1"/>
</dbReference>
<keyword evidence="8" id="KW-0443">Lipid metabolism</keyword>
<keyword evidence="5" id="KW-0808">Transferase</keyword>
<dbReference type="InterPro" id="IPR021261">
    <property type="entry name" value="GPCAT"/>
</dbReference>
<name>A0AAW1NSB4_9CHLO</name>
<proteinExistence type="inferred from homology"/>
<feature type="transmembrane region" description="Helical" evidence="14">
    <location>
        <begin position="164"/>
        <end position="185"/>
    </location>
</feature>
<dbReference type="AlphaFoldDB" id="A0AAW1NSB4"/>
<evidence type="ECO:0000256" key="1">
    <source>
        <dbReference type="ARBA" id="ARBA00004141"/>
    </source>
</evidence>
<comment type="subcellular location">
    <subcellularLocation>
        <location evidence="1">Membrane</location>
        <topology evidence="1">Multi-pass membrane protein</topology>
    </subcellularLocation>
</comment>
<dbReference type="GO" id="GO:0006656">
    <property type="term" value="P:phosphatidylcholine biosynthetic process"/>
    <property type="evidence" value="ECO:0007669"/>
    <property type="project" value="TreeGrafter"/>
</dbReference>
<sequence length="368" mass="41523">MDNGFVKVPREQTGLQEDQIQRPALPQEPLQSTAQSFHGEDGEATGKHDAPTGDAKSISTSGSPAQAATEQQPAAKLKPDPKHQVMLDKICFFVGVINLVLSAFWVGKSPATWHRWFTLKALVLFTIRYRVYKAKHWHYYMLEFCYFANLVLLVQLWVFPQSAWLYKATFSQVAGPMTAAIAALGNSVVLHSLDKTTSLFMHVSPAIMVWCIRWYPSPQGLERRQADPASWEHAGLWDLVALPMLLYSLWAAFYYLKIFVWSSDKVTKGSYSTLYSLMVGKKGSLPARIVLRAPTKLQPLTYMLMHLLMALGATLTSLIWWHSFWAHTAFLVACSSTSVWKGATYQFDIFAHRYLDSVGLEPRKKKAA</sequence>
<evidence type="ECO:0000256" key="14">
    <source>
        <dbReference type="SAM" id="Phobius"/>
    </source>
</evidence>
<feature type="compositionally biased region" description="Low complexity" evidence="13">
    <location>
        <begin position="64"/>
        <end position="75"/>
    </location>
</feature>
<evidence type="ECO:0000256" key="11">
    <source>
        <dbReference type="ARBA" id="ARBA00023264"/>
    </source>
</evidence>
<dbReference type="Proteomes" id="UP001465755">
    <property type="component" value="Unassembled WGS sequence"/>
</dbReference>
<protein>
    <recommendedName>
        <fullName evidence="3">Glycerophosphocholine acyltransferase 1</fullName>
    </recommendedName>
</protein>
<evidence type="ECO:0000256" key="5">
    <source>
        <dbReference type="ARBA" id="ARBA00022679"/>
    </source>
</evidence>
<evidence type="ECO:0000256" key="7">
    <source>
        <dbReference type="ARBA" id="ARBA00022989"/>
    </source>
</evidence>
<dbReference type="GO" id="GO:0016020">
    <property type="term" value="C:membrane"/>
    <property type="evidence" value="ECO:0007669"/>
    <property type="project" value="UniProtKB-SubCell"/>
</dbReference>
<evidence type="ECO:0000256" key="3">
    <source>
        <dbReference type="ARBA" id="ARBA00019082"/>
    </source>
</evidence>
<keyword evidence="12" id="KW-0012">Acyltransferase</keyword>
<keyword evidence="10" id="KW-0594">Phospholipid biosynthesis</keyword>
<reference evidence="15 16" key="1">
    <citation type="journal article" date="2024" name="Nat. Commun.">
        <title>Phylogenomics reveals the evolutionary origins of lichenization in chlorophyte algae.</title>
        <authorList>
            <person name="Puginier C."/>
            <person name="Libourel C."/>
            <person name="Otte J."/>
            <person name="Skaloud P."/>
            <person name="Haon M."/>
            <person name="Grisel S."/>
            <person name="Petersen M."/>
            <person name="Berrin J.G."/>
            <person name="Delaux P.M."/>
            <person name="Dal Grande F."/>
            <person name="Keller J."/>
        </authorList>
    </citation>
    <scope>NUCLEOTIDE SEQUENCE [LARGE SCALE GENOMIC DNA]</scope>
    <source>
        <strain evidence="15 16">SAG 2036</strain>
    </source>
</reference>
<evidence type="ECO:0000256" key="10">
    <source>
        <dbReference type="ARBA" id="ARBA00023209"/>
    </source>
</evidence>
<comment type="caution">
    <text evidence="15">The sequence shown here is derived from an EMBL/GenBank/DDBJ whole genome shotgun (WGS) entry which is preliminary data.</text>
</comment>
<feature type="transmembrane region" description="Helical" evidence="14">
    <location>
        <begin position="235"/>
        <end position="256"/>
    </location>
</feature>
<keyword evidence="16" id="KW-1185">Reference proteome</keyword>
<keyword evidence="11" id="KW-1208">Phospholipid metabolism</keyword>
<dbReference type="Pfam" id="PF10998">
    <property type="entry name" value="DUF2838"/>
    <property type="match status" value="1"/>
</dbReference>
<keyword evidence="4" id="KW-0444">Lipid biosynthesis</keyword>
<evidence type="ECO:0000313" key="15">
    <source>
        <dbReference type="EMBL" id="KAK9792955.1"/>
    </source>
</evidence>
<evidence type="ECO:0000313" key="16">
    <source>
        <dbReference type="Proteomes" id="UP001465755"/>
    </source>
</evidence>
<feature type="transmembrane region" description="Helical" evidence="14">
    <location>
        <begin position="300"/>
        <end position="321"/>
    </location>
</feature>
<feature type="region of interest" description="Disordered" evidence="13">
    <location>
        <begin position="1"/>
        <end position="77"/>
    </location>
</feature>
<evidence type="ECO:0000256" key="4">
    <source>
        <dbReference type="ARBA" id="ARBA00022516"/>
    </source>
</evidence>
<evidence type="ECO:0000256" key="8">
    <source>
        <dbReference type="ARBA" id="ARBA00023098"/>
    </source>
</evidence>
<organism evidence="15 16">
    <name type="scientific">Symbiochloris irregularis</name>
    <dbReference type="NCBI Taxonomy" id="706552"/>
    <lineage>
        <taxon>Eukaryota</taxon>
        <taxon>Viridiplantae</taxon>
        <taxon>Chlorophyta</taxon>
        <taxon>core chlorophytes</taxon>
        <taxon>Trebouxiophyceae</taxon>
        <taxon>Trebouxiales</taxon>
        <taxon>Trebouxiaceae</taxon>
        <taxon>Symbiochloris</taxon>
    </lineage>
</organism>
<evidence type="ECO:0000256" key="13">
    <source>
        <dbReference type="SAM" id="MobiDB-lite"/>
    </source>
</evidence>
<accession>A0AAW1NSB4</accession>
<dbReference type="GO" id="GO:0016746">
    <property type="term" value="F:acyltransferase activity"/>
    <property type="evidence" value="ECO:0007669"/>
    <property type="project" value="UniProtKB-KW"/>
</dbReference>
<feature type="compositionally biased region" description="Basic and acidic residues" evidence="13">
    <location>
        <begin position="38"/>
        <end position="51"/>
    </location>
</feature>
<keyword evidence="7 14" id="KW-1133">Transmembrane helix</keyword>
<evidence type="ECO:0000256" key="9">
    <source>
        <dbReference type="ARBA" id="ARBA00023136"/>
    </source>
</evidence>
<keyword evidence="6 14" id="KW-0812">Transmembrane</keyword>
<keyword evidence="9 14" id="KW-0472">Membrane</keyword>
<comment type="similarity">
    <text evidence="2">Belongs to the GPC1 family.</text>
</comment>
<feature type="transmembrane region" description="Helical" evidence="14">
    <location>
        <begin position="139"/>
        <end position="158"/>
    </location>
</feature>
<feature type="transmembrane region" description="Helical" evidence="14">
    <location>
        <begin position="86"/>
        <end position="107"/>
    </location>
</feature>
<evidence type="ECO:0000256" key="12">
    <source>
        <dbReference type="ARBA" id="ARBA00023315"/>
    </source>
</evidence>